<evidence type="ECO:0000256" key="9">
    <source>
        <dbReference type="ARBA" id="ARBA00023136"/>
    </source>
</evidence>
<evidence type="ECO:0000259" key="13">
    <source>
        <dbReference type="PROSITE" id="PS50893"/>
    </source>
</evidence>
<organism evidence="15 16">
    <name type="scientific">Cohnella ginsengisoli</name>
    <dbReference type="NCBI Taxonomy" id="425004"/>
    <lineage>
        <taxon>Bacteria</taxon>
        <taxon>Bacillati</taxon>
        <taxon>Bacillota</taxon>
        <taxon>Bacilli</taxon>
        <taxon>Bacillales</taxon>
        <taxon>Paenibacillaceae</taxon>
        <taxon>Cohnella</taxon>
    </lineage>
</organism>
<dbReference type="Pfam" id="PF00664">
    <property type="entry name" value="ABC_membrane"/>
    <property type="match status" value="1"/>
</dbReference>
<dbReference type="FunFam" id="3.40.50.300:FF:000299">
    <property type="entry name" value="ABC transporter ATP-binding protein/permease"/>
    <property type="match status" value="1"/>
</dbReference>
<dbReference type="Gene3D" id="1.20.1560.10">
    <property type="entry name" value="ABC transporter type 1, transmembrane domain"/>
    <property type="match status" value="1"/>
</dbReference>
<dbReference type="InterPro" id="IPR036640">
    <property type="entry name" value="ABC1_TM_sf"/>
</dbReference>
<dbReference type="GO" id="GO:0005886">
    <property type="term" value="C:plasma membrane"/>
    <property type="evidence" value="ECO:0007669"/>
    <property type="project" value="UniProtKB-SubCell"/>
</dbReference>
<dbReference type="SUPFAM" id="SSF90123">
    <property type="entry name" value="ABC transporter transmembrane region"/>
    <property type="match status" value="1"/>
</dbReference>
<keyword evidence="10" id="KW-0010">Activator</keyword>
<evidence type="ECO:0000256" key="3">
    <source>
        <dbReference type="ARBA" id="ARBA00022475"/>
    </source>
</evidence>
<dbReference type="InterPro" id="IPR017871">
    <property type="entry name" value="ABC_transporter-like_CS"/>
</dbReference>
<keyword evidence="16" id="KW-1185">Reference proteome</keyword>
<dbReference type="GO" id="GO:0016887">
    <property type="term" value="F:ATP hydrolysis activity"/>
    <property type="evidence" value="ECO:0007669"/>
    <property type="project" value="InterPro"/>
</dbReference>
<comment type="caution">
    <text evidence="15">The sequence shown here is derived from an EMBL/GenBank/DDBJ whole genome shotgun (WGS) entry which is preliminary data.</text>
</comment>
<feature type="transmembrane region" description="Helical" evidence="11">
    <location>
        <begin position="239"/>
        <end position="260"/>
    </location>
</feature>
<evidence type="ECO:0000256" key="8">
    <source>
        <dbReference type="ARBA" id="ARBA00022989"/>
    </source>
</evidence>
<dbReference type="RefSeq" id="WP_277566298.1">
    <property type="nucleotide sequence ID" value="NZ_JAPDHZ010000003.1"/>
</dbReference>
<keyword evidence="8 11" id="KW-1133">Transmembrane helix</keyword>
<dbReference type="Pfam" id="PF00005">
    <property type="entry name" value="ABC_tran"/>
    <property type="match status" value="1"/>
</dbReference>
<evidence type="ECO:0000256" key="11">
    <source>
        <dbReference type="SAM" id="Phobius"/>
    </source>
</evidence>
<dbReference type="InterPro" id="IPR018488">
    <property type="entry name" value="cNMP-bd_CS"/>
</dbReference>
<dbReference type="InterPro" id="IPR018490">
    <property type="entry name" value="cNMP-bd_dom_sf"/>
</dbReference>
<dbReference type="PROSITE" id="PS50893">
    <property type="entry name" value="ABC_TRANSPORTER_2"/>
    <property type="match status" value="1"/>
</dbReference>
<evidence type="ECO:0000313" key="16">
    <source>
        <dbReference type="Proteomes" id="UP001153387"/>
    </source>
</evidence>
<evidence type="ECO:0000256" key="4">
    <source>
        <dbReference type="ARBA" id="ARBA00022692"/>
    </source>
</evidence>
<dbReference type="Pfam" id="PF00027">
    <property type="entry name" value="cNMP_binding"/>
    <property type="match status" value="1"/>
</dbReference>
<keyword evidence="9 11" id="KW-0472">Membrane</keyword>
<feature type="domain" description="Cyclic nucleotide-binding" evidence="12">
    <location>
        <begin position="588"/>
        <end position="708"/>
    </location>
</feature>
<dbReference type="SMART" id="SM00100">
    <property type="entry name" value="cNMP"/>
    <property type="match status" value="1"/>
</dbReference>
<evidence type="ECO:0000259" key="14">
    <source>
        <dbReference type="PROSITE" id="PS50929"/>
    </source>
</evidence>
<dbReference type="GO" id="GO:0008234">
    <property type="term" value="F:cysteine-type peptidase activity"/>
    <property type="evidence" value="ECO:0007669"/>
    <property type="project" value="UniProtKB-KW"/>
</dbReference>
<keyword evidence="3" id="KW-1003">Cell membrane</keyword>
<dbReference type="EMBL" id="JAPDHZ010000003">
    <property type="protein sequence ID" value="MDG0792504.1"/>
    <property type="molecule type" value="Genomic_DNA"/>
</dbReference>
<dbReference type="SUPFAM" id="SSF51206">
    <property type="entry name" value="cAMP-binding domain-like"/>
    <property type="match status" value="1"/>
</dbReference>
<dbReference type="CDD" id="cd07346">
    <property type="entry name" value="ABC_6TM_exporters"/>
    <property type="match status" value="1"/>
</dbReference>
<evidence type="ECO:0000256" key="2">
    <source>
        <dbReference type="ARBA" id="ARBA00022448"/>
    </source>
</evidence>
<dbReference type="GO" id="GO:0005524">
    <property type="term" value="F:ATP binding"/>
    <property type="evidence" value="ECO:0007669"/>
    <property type="project" value="UniProtKB-KW"/>
</dbReference>
<dbReference type="Proteomes" id="UP001153387">
    <property type="component" value="Unassembled WGS sequence"/>
</dbReference>
<dbReference type="SMART" id="SM00382">
    <property type="entry name" value="AAA"/>
    <property type="match status" value="1"/>
</dbReference>
<keyword evidence="6" id="KW-0378">Hydrolase</keyword>
<dbReference type="CDD" id="cd00038">
    <property type="entry name" value="CAP_ED"/>
    <property type="match status" value="1"/>
</dbReference>
<dbReference type="PROSITE" id="PS50042">
    <property type="entry name" value="CNMP_BINDING_3"/>
    <property type="match status" value="1"/>
</dbReference>
<keyword evidence="6" id="KW-0788">Thiol protease</keyword>
<dbReference type="PANTHER" id="PTHR43394">
    <property type="entry name" value="ATP-DEPENDENT PERMEASE MDL1, MITOCHONDRIAL"/>
    <property type="match status" value="1"/>
</dbReference>
<dbReference type="PRINTS" id="PR00103">
    <property type="entry name" value="CAMPKINASE"/>
</dbReference>
<feature type="transmembrane region" description="Helical" evidence="11">
    <location>
        <begin position="266"/>
        <end position="290"/>
    </location>
</feature>
<feature type="transmembrane region" description="Helical" evidence="11">
    <location>
        <begin position="128"/>
        <end position="146"/>
    </location>
</feature>
<keyword evidence="4 11" id="KW-0812">Transmembrane</keyword>
<dbReference type="SUPFAM" id="SSF52540">
    <property type="entry name" value="P-loop containing nucleoside triphosphate hydrolases"/>
    <property type="match status" value="1"/>
</dbReference>
<dbReference type="InterPro" id="IPR000595">
    <property type="entry name" value="cNMP-bd_dom"/>
</dbReference>
<dbReference type="InterPro" id="IPR011527">
    <property type="entry name" value="ABC1_TM_dom"/>
</dbReference>
<evidence type="ECO:0000256" key="7">
    <source>
        <dbReference type="ARBA" id="ARBA00022840"/>
    </source>
</evidence>
<dbReference type="PROSITE" id="PS00889">
    <property type="entry name" value="CNMP_BINDING_2"/>
    <property type="match status" value="1"/>
</dbReference>
<proteinExistence type="predicted"/>
<dbReference type="InterPro" id="IPR039421">
    <property type="entry name" value="Type_1_exporter"/>
</dbReference>
<dbReference type="Gene3D" id="2.60.120.10">
    <property type="entry name" value="Jelly Rolls"/>
    <property type="match status" value="1"/>
</dbReference>
<name>A0A9X4KJ96_9BACL</name>
<evidence type="ECO:0000313" key="15">
    <source>
        <dbReference type="EMBL" id="MDG0792504.1"/>
    </source>
</evidence>
<evidence type="ECO:0000256" key="6">
    <source>
        <dbReference type="ARBA" id="ARBA00022807"/>
    </source>
</evidence>
<feature type="domain" description="ABC transporter" evidence="13">
    <location>
        <begin position="329"/>
        <end position="563"/>
    </location>
</feature>
<dbReference type="InterPro" id="IPR027417">
    <property type="entry name" value="P-loop_NTPase"/>
</dbReference>
<keyword evidence="5" id="KW-0547">Nucleotide-binding</keyword>
<protein>
    <submittedName>
        <fullName evidence="15">ABC transporter transmembrane domain-containing protein</fullName>
    </submittedName>
</protein>
<feature type="transmembrane region" description="Helical" evidence="11">
    <location>
        <begin position="47"/>
        <end position="69"/>
    </location>
</feature>
<dbReference type="PROSITE" id="PS50929">
    <property type="entry name" value="ABC_TM1F"/>
    <property type="match status" value="1"/>
</dbReference>
<accession>A0A9X4KJ96</accession>
<dbReference type="PANTHER" id="PTHR43394:SF1">
    <property type="entry name" value="ATP-BINDING CASSETTE SUB-FAMILY B MEMBER 10, MITOCHONDRIAL"/>
    <property type="match status" value="1"/>
</dbReference>
<dbReference type="Gene3D" id="3.40.50.300">
    <property type="entry name" value="P-loop containing nucleotide triphosphate hydrolases"/>
    <property type="match status" value="1"/>
</dbReference>
<keyword evidence="7" id="KW-0067">ATP-binding</keyword>
<dbReference type="GO" id="GO:0015421">
    <property type="term" value="F:ABC-type oligopeptide transporter activity"/>
    <property type="evidence" value="ECO:0007669"/>
    <property type="project" value="TreeGrafter"/>
</dbReference>
<gene>
    <name evidence="15" type="ORF">OMP38_17705</name>
</gene>
<sequence length="709" mass="77480">MLKYFTAYRGLLALLLLCLLIEAAYAVAAPLSLKYLVDEAFVPKDGGAFALILGLLIGAGLLSIAASLYGDYALGKLVGQGTAKLRLDLFERLQRQSISFYRDYGTGDLVARFTTDTASVERTVGATVPMLFAQTLSACLGIGMLFALDWRLTLIMLAGASLMIAGPKLLQRRAEAGQQLLKSSQERFMNAIDETVKGHKTIRSLHQQERVRHLSARLIGEMLKNGLRLRLVTSWMERLPLVSLMVLNGAMIGYGGYLIFRDQLTIGGFMAFFTLFMTVGQSATNLTYLIPGIIEARVSFARIGELLTREPEVPEPAEPRSPMAPIREIAMDGVTFGYEAGTDQLRGVSLGIAGGSYTAFVGASGSGKSTALQLLARLYDPRQGQVAMDGVDLREIGERRLRELALLVGQDTFLFNASVRDNLLLDKQGLSEADVNDAARKAGLQEAVARWPEGLDTMVRQEGGSFSGGERQRIALARALLRDPDVLLLDEVTSALDPASEALVNELILSLRGRKTVVAVTHRLSAVVEADRIHVFDRGEVVESGTHEDLLSRGGAYARLWEKQQGFRLSEDGLHADVNTGWLARLPFLAGVDAGLLGSLSAAFSTQTCREGEAIVREGEEGHTFYIIVRGKFEVTKQFEDSGERRVATLQDGDYFGEIALMKEVPRTATVRALGPSVLLSMRRETFQRLLSGSTQLRDELSRALERRA</sequence>
<evidence type="ECO:0000256" key="10">
    <source>
        <dbReference type="ARBA" id="ARBA00023159"/>
    </source>
</evidence>
<dbReference type="InterPro" id="IPR003593">
    <property type="entry name" value="AAA+_ATPase"/>
</dbReference>
<dbReference type="InterPro" id="IPR003439">
    <property type="entry name" value="ABC_transporter-like_ATP-bd"/>
</dbReference>
<dbReference type="PROSITE" id="PS00888">
    <property type="entry name" value="CNMP_BINDING_1"/>
    <property type="match status" value="1"/>
</dbReference>
<dbReference type="AlphaFoldDB" id="A0A9X4KJ96"/>
<reference evidence="15 16" key="1">
    <citation type="submission" date="2022-10" db="EMBL/GenBank/DDBJ databases">
        <title>Comparative genomic analysis of Cohnella hashimotonis sp. nov., isolated from the International Space Station.</title>
        <authorList>
            <person name="Simpson A."/>
            <person name="Venkateswaran K."/>
        </authorList>
    </citation>
    <scope>NUCLEOTIDE SEQUENCE [LARGE SCALE GENOMIC DNA]</scope>
    <source>
        <strain evidence="15 16">DSM 18997</strain>
    </source>
</reference>
<evidence type="ECO:0000256" key="5">
    <source>
        <dbReference type="ARBA" id="ARBA00022741"/>
    </source>
</evidence>
<evidence type="ECO:0000259" key="12">
    <source>
        <dbReference type="PROSITE" id="PS50042"/>
    </source>
</evidence>
<feature type="domain" description="ABC transmembrane type-1" evidence="14">
    <location>
        <begin position="13"/>
        <end position="295"/>
    </location>
</feature>
<evidence type="ECO:0000256" key="1">
    <source>
        <dbReference type="ARBA" id="ARBA00004651"/>
    </source>
</evidence>
<dbReference type="PROSITE" id="PS00211">
    <property type="entry name" value="ABC_TRANSPORTER_1"/>
    <property type="match status" value="1"/>
</dbReference>
<dbReference type="InterPro" id="IPR014710">
    <property type="entry name" value="RmlC-like_jellyroll"/>
</dbReference>
<keyword evidence="6" id="KW-0645">Protease</keyword>
<keyword evidence="2" id="KW-0813">Transport</keyword>
<comment type="subcellular location">
    <subcellularLocation>
        <location evidence="1">Cell membrane</location>
        <topology evidence="1">Multi-pass membrane protein</topology>
    </subcellularLocation>
</comment>